<dbReference type="InterPro" id="IPR046342">
    <property type="entry name" value="CBS_dom_sf"/>
</dbReference>
<keyword evidence="2" id="KW-1133">Transmembrane helix</keyword>
<dbReference type="Gene3D" id="3.10.580.10">
    <property type="entry name" value="CBS-domain"/>
    <property type="match status" value="1"/>
</dbReference>
<dbReference type="Pfam" id="PF04982">
    <property type="entry name" value="TM_HPP"/>
    <property type="match status" value="1"/>
</dbReference>
<dbReference type="InterPro" id="IPR000644">
    <property type="entry name" value="CBS_dom"/>
</dbReference>
<protein>
    <submittedName>
        <fullName evidence="3">Uncharacterized protein</fullName>
    </submittedName>
</protein>
<proteinExistence type="predicted"/>
<dbReference type="PANTHER" id="PTHR33741:SF5">
    <property type="entry name" value="TRANSMEMBRANE PROTEIN DDB_G0269096-RELATED"/>
    <property type="match status" value="1"/>
</dbReference>
<dbReference type="SUPFAM" id="SSF54631">
    <property type="entry name" value="CBS-domain pair"/>
    <property type="match status" value="1"/>
</dbReference>
<dbReference type="CDD" id="cd04600">
    <property type="entry name" value="CBS_pair_HPP_assoc"/>
    <property type="match status" value="1"/>
</dbReference>
<organism evidence="3">
    <name type="scientific">Pseudomonas marincola</name>
    <dbReference type="NCBI Taxonomy" id="437900"/>
    <lineage>
        <taxon>Bacteria</taxon>
        <taxon>Pseudomonadati</taxon>
        <taxon>Pseudomonadota</taxon>
        <taxon>Gammaproteobacteria</taxon>
        <taxon>Pseudomonadales</taxon>
        <taxon>Pseudomonadaceae</taxon>
        <taxon>Pseudomonas</taxon>
    </lineage>
</organism>
<evidence type="ECO:0000256" key="2">
    <source>
        <dbReference type="SAM" id="Phobius"/>
    </source>
</evidence>
<feature type="transmembrane region" description="Helical" evidence="2">
    <location>
        <begin position="29"/>
        <end position="50"/>
    </location>
</feature>
<keyword evidence="2" id="KW-0812">Transmembrane</keyword>
<name>A0A1I7CLN7_9PSED</name>
<dbReference type="RefSeq" id="WP_069900397.1">
    <property type="nucleotide sequence ID" value="NZ_FPBC01000008.1"/>
</dbReference>
<accession>A0A1I7CLN7</accession>
<reference evidence="3" key="1">
    <citation type="submission" date="2019-02" db="EMBL/GenBank/DDBJ databases">
        <authorList>
            <consortium name="Genoscope - CEA"/>
            <person name="William W."/>
        </authorList>
    </citation>
    <scope>NUCLEOTIDE SEQUENCE [LARGE SCALE GENOMIC DNA]</scope>
    <source>
        <strain evidence="3">YSy11</strain>
    </source>
</reference>
<feature type="transmembrane region" description="Helical" evidence="2">
    <location>
        <begin position="56"/>
        <end position="75"/>
    </location>
</feature>
<dbReference type="SMART" id="SM00116">
    <property type="entry name" value="CBS"/>
    <property type="match status" value="2"/>
</dbReference>
<sequence>MTRSQHFTAWLRAFKPAPIHTRPSEWIRAALGAGAALLLSSWLCSVLFGLETAQHLVGPLGASAVLLFAVSSGALAQPWSIIGSYLVATLVALGITHFFGYSLFSASAALTLTLILMCTVRCLHPPGGALTLCVVFANPKLSEMGLQAFLPVIVSGACLLCCALIYNNLTRVRYPRQPAAAPASGDHHTRDPAPQSRVGITSKDLDQALDELGEFVDVTREDLETIIRSTEKHALRRSMGDIRASQVMSRDVIWANPQTSAQEGLRMLLLHHLKALPILDEKYHLVGIVSLVDLVTPSLRMAKKRRWIGLRKRDEVVLSDIMSSPVSCVNSDAHAVELIPLLSDRGLHCLPVIEHGKMVGVITQSDLIAALHRDLLSHLG</sequence>
<dbReference type="InterPro" id="IPR007065">
    <property type="entry name" value="HPP"/>
</dbReference>
<dbReference type="EMBL" id="LR215729">
    <property type="protein sequence ID" value="VEV97899.1"/>
    <property type="molecule type" value="Genomic_DNA"/>
</dbReference>
<gene>
    <name evidence="3" type="ORF">PMYSY11_2854</name>
</gene>
<dbReference type="PANTHER" id="PTHR33741">
    <property type="entry name" value="TRANSMEMBRANE PROTEIN DDB_G0269096-RELATED"/>
    <property type="match status" value="1"/>
</dbReference>
<dbReference type="STRING" id="437900.GCA_001940335_01878"/>
<evidence type="ECO:0000256" key="1">
    <source>
        <dbReference type="PROSITE-ProRule" id="PRU00703"/>
    </source>
</evidence>
<feature type="transmembrane region" description="Helical" evidence="2">
    <location>
        <begin position="148"/>
        <end position="166"/>
    </location>
</feature>
<dbReference type="PROSITE" id="PS51371">
    <property type="entry name" value="CBS"/>
    <property type="match status" value="2"/>
</dbReference>
<dbReference type="AlphaFoldDB" id="A0A1I7CLN7"/>
<keyword evidence="1" id="KW-0129">CBS domain</keyword>
<dbReference type="InterPro" id="IPR058581">
    <property type="entry name" value="TM_HPP"/>
</dbReference>
<dbReference type="Pfam" id="PF00571">
    <property type="entry name" value="CBS"/>
    <property type="match status" value="2"/>
</dbReference>
<evidence type="ECO:0000313" key="3">
    <source>
        <dbReference type="EMBL" id="VEV97899.1"/>
    </source>
</evidence>
<keyword evidence="2" id="KW-0472">Membrane</keyword>